<accession>A0ABU0ZB23</accession>
<name>A0ABU0ZB23_9ACTN</name>
<evidence type="ECO:0000313" key="1">
    <source>
        <dbReference type="EMBL" id="MDQ7903527.1"/>
    </source>
</evidence>
<evidence type="ECO:0000313" key="2">
    <source>
        <dbReference type="Proteomes" id="UP001230908"/>
    </source>
</evidence>
<gene>
    <name evidence="1" type="ORF">RB614_03240</name>
</gene>
<dbReference type="Proteomes" id="UP001230908">
    <property type="component" value="Unassembled WGS sequence"/>
</dbReference>
<protein>
    <submittedName>
        <fullName evidence="1">Uncharacterized protein</fullName>
    </submittedName>
</protein>
<sequence>MGEKQWNAATGRWEIDGVPIAYRVTWKVVDTGEEHTREFNDVDQGYEFHPQCWSRSRSSPRSDPEPLVFR</sequence>
<dbReference type="RefSeq" id="WP_308710793.1">
    <property type="nucleotide sequence ID" value="NZ_JAVHUY010000002.1"/>
</dbReference>
<dbReference type="EMBL" id="JAVHUY010000002">
    <property type="protein sequence ID" value="MDQ7903527.1"/>
    <property type="molecule type" value="Genomic_DNA"/>
</dbReference>
<reference evidence="1 2" key="1">
    <citation type="submission" date="2023-08" db="EMBL/GenBank/DDBJ databases">
        <title>Phytohabitans sansha sp. nov., isolated from marine sediment.</title>
        <authorList>
            <person name="Zhao Y."/>
            <person name="Yi K."/>
        </authorList>
    </citation>
    <scope>NUCLEOTIDE SEQUENCE [LARGE SCALE GENOMIC DNA]</scope>
    <source>
        <strain evidence="1 2">ZYX-F-186</strain>
    </source>
</reference>
<keyword evidence="2" id="KW-1185">Reference proteome</keyword>
<comment type="caution">
    <text evidence="1">The sequence shown here is derived from an EMBL/GenBank/DDBJ whole genome shotgun (WGS) entry which is preliminary data.</text>
</comment>
<proteinExistence type="predicted"/>
<organism evidence="1 2">
    <name type="scientific">Phytohabitans maris</name>
    <dbReference type="NCBI Taxonomy" id="3071409"/>
    <lineage>
        <taxon>Bacteria</taxon>
        <taxon>Bacillati</taxon>
        <taxon>Actinomycetota</taxon>
        <taxon>Actinomycetes</taxon>
        <taxon>Micromonosporales</taxon>
        <taxon>Micromonosporaceae</taxon>
    </lineage>
</organism>